<evidence type="ECO:0000313" key="1">
    <source>
        <dbReference type="EMBL" id="KAJ1211392.1"/>
    </source>
</evidence>
<dbReference type="Proteomes" id="UP001066276">
    <property type="component" value="Chromosome 1_2"/>
</dbReference>
<reference evidence="1" key="1">
    <citation type="journal article" date="2022" name="bioRxiv">
        <title>Sequencing and chromosome-scale assembly of the giantPleurodeles waltlgenome.</title>
        <authorList>
            <person name="Brown T."/>
            <person name="Elewa A."/>
            <person name="Iarovenko S."/>
            <person name="Subramanian E."/>
            <person name="Araus A.J."/>
            <person name="Petzold A."/>
            <person name="Susuki M."/>
            <person name="Suzuki K.-i.T."/>
            <person name="Hayashi T."/>
            <person name="Toyoda A."/>
            <person name="Oliveira C."/>
            <person name="Osipova E."/>
            <person name="Leigh N.D."/>
            <person name="Simon A."/>
            <person name="Yun M.H."/>
        </authorList>
    </citation>
    <scope>NUCLEOTIDE SEQUENCE</scope>
    <source>
        <strain evidence="1">20211129_DDA</strain>
        <tissue evidence="1">Liver</tissue>
    </source>
</reference>
<comment type="caution">
    <text evidence="1">The sequence shown here is derived from an EMBL/GenBank/DDBJ whole genome shotgun (WGS) entry which is preliminary data.</text>
</comment>
<proteinExistence type="predicted"/>
<organism evidence="1 2">
    <name type="scientific">Pleurodeles waltl</name>
    <name type="common">Iberian ribbed newt</name>
    <dbReference type="NCBI Taxonomy" id="8319"/>
    <lineage>
        <taxon>Eukaryota</taxon>
        <taxon>Metazoa</taxon>
        <taxon>Chordata</taxon>
        <taxon>Craniata</taxon>
        <taxon>Vertebrata</taxon>
        <taxon>Euteleostomi</taxon>
        <taxon>Amphibia</taxon>
        <taxon>Batrachia</taxon>
        <taxon>Caudata</taxon>
        <taxon>Salamandroidea</taxon>
        <taxon>Salamandridae</taxon>
        <taxon>Pleurodelinae</taxon>
        <taxon>Pleurodeles</taxon>
    </lineage>
</organism>
<evidence type="ECO:0000313" key="2">
    <source>
        <dbReference type="Proteomes" id="UP001066276"/>
    </source>
</evidence>
<sequence>MYRLPFTQHTGVERFKEVTLLTDHSPVGTIKYAGLPPRIDPWYLKEGDFPNEVRKGTKRYFDDNLGSVTSAGILWEAFESIIRGQAQALIGLKKERRLQCETIEGEVSKLAAGGPMQLHHCHSLLLKQQELRDLEDDTMQRTKQNRLLAWLEKRDQGRIWMMEIRDEAGGRCTTGDDIAEAFATYYEHVYSAKTDQPYENCMELLGGLLMTELRADDRWCLTRI</sequence>
<dbReference type="AlphaFoldDB" id="A0AAV7WF43"/>
<protein>
    <submittedName>
        <fullName evidence="1">Uncharacterized protein</fullName>
    </submittedName>
</protein>
<dbReference type="EMBL" id="JANPWB010000002">
    <property type="protein sequence ID" value="KAJ1211392.1"/>
    <property type="molecule type" value="Genomic_DNA"/>
</dbReference>
<name>A0AAV7WF43_PLEWA</name>
<gene>
    <name evidence="1" type="ORF">NDU88_006752</name>
</gene>
<accession>A0AAV7WF43</accession>
<keyword evidence="2" id="KW-1185">Reference proteome</keyword>